<feature type="compositionally biased region" description="Basic and acidic residues" evidence="1">
    <location>
        <begin position="33"/>
        <end position="45"/>
    </location>
</feature>
<dbReference type="EMBL" id="JAQJZL010000001">
    <property type="protein sequence ID" value="KAJ6057288.1"/>
    <property type="molecule type" value="Genomic_DNA"/>
</dbReference>
<sequence length="114" mass="12341">MNRTRNGHRFEGTNVASGPMRGSSKIDPGLVRPKSDPKVSNDERGGLADPCYVVCLNAAIIAAQQKRQPKVPLLCRPPMAIRSYQEQQSIAASTSALDAHQRGARLSPLYADGR</sequence>
<comment type="caution">
    <text evidence="2">The sequence shown here is derived from an EMBL/GenBank/DDBJ whole genome shotgun (WGS) entry which is preliminary data.</text>
</comment>
<gene>
    <name evidence="2" type="ORF">N7460_000562</name>
</gene>
<protein>
    <submittedName>
        <fullName evidence="2">Uncharacterized protein</fullName>
    </submittedName>
</protein>
<accession>A0AAD6IPA7</accession>
<feature type="region of interest" description="Disordered" evidence="1">
    <location>
        <begin position="1"/>
        <end position="45"/>
    </location>
</feature>
<dbReference type="Proteomes" id="UP001219568">
    <property type="component" value="Unassembled WGS sequence"/>
</dbReference>
<name>A0AAD6IPA7_PENCN</name>
<evidence type="ECO:0000256" key="1">
    <source>
        <dbReference type="SAM" id="MobiDB-lite"/>
    </source>
</evidence>
<reference evidence="2" key="2">
    <citation type="submission" date="2023-01" db="EMBL/GenBank/DDBJ databases">
        <authorList>
            <person name="Petersen C."/>
        </authorList>
    </citation>
    <scope>NUCLEOTIDE SEQUENCE</scope>
    <source>
        <strain evidence="2">IBT 15450</strain>
    </source>
</reference>
<dbReference type="AlphaFoldDB" id="A0AAD6IPA7"/>
<evidence type="ECO:0000313" key="2">
    <source>
        <dbReference type="EMBL" id="KAJ6057288.1"/>
    </source>
</evidence>
<evidence type="ECO:0000313" key="3">
    <source>
        <dbReference type="Proteomes" id="UP001219568"/>
    </source>
</evidence>
<organism evidence="2 3">
    <name type="scientific">Penicillium canescens</name>
    <dbReference type="NCBI Taxonomy" id="5083"/>
    <lineage>
        <taxon>Eukaryota</taxon>
        <taxon>Fungi</taxon>
        <taxon>Dikarya</taxon>
        <taxon>Ascomycota</taxon>
        <taxon>Pezizomycotina</taxon>
        <taxon>Eurotiomycetes</taxon>
        <taxon>Eurotiomycetidae</taxon>
        <taxon>Eurotiales</taxon>
        <taxon>Aspergillaceae</taxon>
        <taxon>Penicillium</taxon>
    </lineage>
</organism>
<proteinExistence type="predicted"/>
<feature type="region of interest" description="Disordered" evidence="1">
    <location>
        <begin position="95"/>
        <end position="114"/>
    </location>
</feature>
<keyword evidence="3" id="KW-1185">Reference proteome</keyword>
<reference evidence="2" key="1">
    <citation type="journal article" date="2023" name="IMA Fungus">
        <title>Comparative genomic study of the Penicillium genus elucidates a diverse pangenome and 15 lateral gene transfer events.</title>
        <authorList>
            <person name="Petersen C."/>
            <person name="Sorensen T."/>
            <person name="Nielsen M.R."/>
            <person name="Sondergaard T.E."/>
            <person name="Sorensen J.L."/>
            <person name="Fitzpatrick D.A."/>
            <person name="Frisvad J.C."/>
            <person name="Nielsen K.L."/>
        </authorList>
    </citation>
    <scope>NUCLEOTIDE SEQUENCE</scope>
    <source>
        <strain evidence="2">IBT 15450</strain>
    </source>
</reference>